<dbReference type="PANTHER" id="PTHR13199:SF11">
    <property type="entry name" value="PROTEIN ATOSSA"/>
    <property type="match status" value="1"/>
</dbReference>
<organism evidence="3 4">
    <name type="scientific">Quillaja saponaria</name>
    <name type="common">Soap bark tree</name>
    <dbReference type="NCBI Taxonomy" id="32244"/>
    <lineage>
        <taxon>Eukaryota</taxon>
        <taxon>Viridiplantae</taxon>
        <taxon>Streptophyta</taxon>
        <taxon>Embryophyta</taxon>
        <taxon>Tracheophyta</taxon>
        <taxon>Spermatophyta</taxon>
        <taxon>Magnoliopsida</taxon>
        <taxon>eudicotyledons</taxon>
        <taxon>Gunneridae</taxon>
        <taxon>Pentapetalae</taxon>
        <taxon>rosids</taxon>
        <taxon>fabids</taxon>
        <taxon>Fabales</taxon>
        <taxon>Quillajaceae</taxon>
        <taxon>Quillaja</taxon>
    </lineage>
</organism>
<dbReference type="AlphaFoldDB" id="A0AAD7LFH0"/>
<evidence type="ECO:0000313" key="3">
    <source>
        <dbReference type="EMBL" id="KAJ7957199.1"/>
    </source>
</evidence>
<proteinExistence type="predicted"/>
<dbReference type="InterPro" id="IPR025261">
    <property type="entry name" value="Atos-like_cons_dom"/>
</dbReference>
<dbReference type="KEGG" id="qsa:O6P43_023528"/>
<dbReference type="InterPro" id="IPR033473">
    <property type="entry name" value="Atos-like_C"/>
</dbReference>
<evidence type="ECO:0000259" key="2">
    <source>
        <dbReference type="SMART" id="SM01177"/>
    </source>
</evidence>
<feature type="compositionally biased region" description="Polar residues" evidence="1">
    <location>
        <begin position="340"/>
        <end position="351"/>
    </location>
</feature>
<evidence type="ECO:0000256" key="1">
    <source>
        <dbReference type="SAM" id="MobiDB-lite"/>
    </source>
</evidence>
<dbReference type="SMART" id="SM01177">
    <property type="entry name" value="DUF4210"/>
    <property type="match status" value="1"/>
</dbReference>
<feature type="region of interest" description="Disordered" evidence="1">
    <location>
        <begin position="536"/>
        <end position="559"/>
    </location>
</feature>
<feature type="region of interest" description="Disordered" evidence="1">
    <location>
        <begin position="338"/>
        <end position="361"/>
    </location>
</feature>
<evidence type="ECO:0000313" key="4">
    <source>
        <dbReference type="Proteomes" id="UP001163823"/>
    </source>
</evidence>
<dbReference type="Pfam" id="PF13889">
    <property type="entry name" value="Chromosome_seg"/>
    <property type="match status" value="1"/>
</dbReference>
<dbReference type="Pfam" id="PF13915">
    <property type="entry name" value="DUF4210"/>
    <property type="match status" value="1"/>
</dbReference>
<dbReference type="EMBL" id="JARAOO010000009">
    <property type="protein sequence ID" value="KAJ7957199.1"/>
    <property type="molecule type" value="Genomic_DNA"/>
</dbReference>
<reference evidence="3" key="1">
    <citation type="journal article" date="2023" name="Science">
        <title>Elucidation of the pathway for biosynthesis of saponin adjuvants from the soapbark tree.</title>
        <authorList>
            <person name="Reed J."/>
            <person name="Orme A."/>
            <person name="El-Demerdash A."/>
            <person name="Owen C."/>
            <person name="Martin L.B.B."/>
            <person name="Misra R.C."/>
            <person name="Kikuchi S."/>
            <person name="Rejzek M."/>
            <person name="Martin A.C."/>
            <person name="Harkess A."/>
            <person name="Leebens-Mack J."/>
            <person name="Louveau T."/>
            <person name="Stephenson M.J."/>
            <person name="Osbourn A."/>
        </authorList>
    </citation>
    <scope>NUCLEOTIDE SEQUENCE</scope>
    <source>
        <strain evidence="3">S10</strain>
    </source>
</reference>
<comment type="caution">
    <text evidence="3">The sequence shown here is derived from an EMBL/GenBank/DDBJ whole genome shotgun (WGS) entry which is preliminary data.</text>
</comment>
<feature type="compositionally biased region" description="Basic and acidic residues" evidence="1">
    <location>
        <begin position="352"/>
        <end position="361"/>
    </location>
</feature>
<name>A0AAD7LFH0_QUISA</name>
<feature type="domain" description="Atos-like conserved" evidence="2">
    <location>
        <begin position="391"/>
        <end position="450"/>
    </location>
</feature>
<dbReference type="PANTHER" id="PTHR13199">
    <property type="entry name" value="GH03947P"/>
    <property type="match status" value="1"/>
</dbReference>
<sequence>MGFPQVSSSCIAEEVAASLSTFVQAPPRIAGLSSCDLNLVPGGILSNCMQVEFPCFEKESVTLNACKDGRSNMHKLKISSIEQNGGLHIKGRQTIHTPIPRTVGFQSRASDSPLNGVGEHRSSVVVSVTSNATEATGSQVRKRLLSPLNGMLLAEQVKGDFLDIGGGIYQSSSKCDDDSYNFSVAQENKKVHIDNSSFLHNSIWSPSSFRGMKNSADDHDAENRIIFTDGPLPCQNIAPQSNSRFISSHALSYSEELTKLRPQTGAISIPQKEVTSPPLSFSPLGPKFPGGAKSSGGCKDIAKILDVDNITLKDMELSLDGTLKGFIDARKGEDVRMPSKSLQGIHNLQKNSETHDDTSGEKERRCLEANLAPQCVKLVRALSGLPVRRSLVGSFEESLLSGRLLSGKVSQRFDGFLAVLNVTGGNFSPRSQKIPFSVTSVDGDKCLLYYSSISLSENLAPNKFRVTNMTRTISMHESRAEKSCLRVPMKGRIQLVLSNPEKTPIHTFFCNYDLSDMPAGTKTFLRQKITLTSCKQASTTGNRRHRDPDMKDDVQSSVLSNTRHTCQLDKDDKTIGFDVARTSRSINQVIKAVESGSSCMEDAAGQPQNKRNENVDTSHCGGFNSCKYTKIGKEGNLNSTTCHVIESKSLHSSSKVNENAHSTGVLRYALHLRFLCPLTKKCSRSVQRYKSDPLSLRMRNHVDIEGERRFYLYDDMRVVFPQRHSDADEGKLHVDYHFPSDPKYFDISG</sequence>
<accession>A0AAD7LFH0</accession>
<gene>
    <name evidence="3" type="ORF">O6P43_023528</name>
</gene>
<protein>
    <submittedName>
        <fullName evidence="3">Meiosis chromosome segregation family protein</fullName>
    </submittedName>
</protein>
<keyword evidence="4" id="KW-1185">Reference proteome</keyword>
<dbReference type="InterPro" id="IPR051506">
    <property type="entry name" value="ATOS_Transcription_Regulators"/>
</dbReference>
<dbReference type="Proteomes" id="UP001163823">
    <property type="component" value="Chromosome 9"/>
</dbReference>